<evidence type="ECO:0000259" key="9">
    <source>
        <dbReference type="Pfam" id="PF22544"/>
    </source>
</evidence>
<dbReference type="Proteomes" id="UP000269669">
    <property type="component" value="Unassembled WGS sequence"/>
</dbReference>
<dbReference type="PANTHER" id="PTHR46127:SF1">
    <property type="entry name" value="CILIA- AND FLAGELLA-ASSOCIATED PROTEIN 65"/>
    <property type="match status" value="1"/>
</dbReference>
<dbReference type="InterPro" id="IPR013783">
    <property type="entry name" value="Ig-like_fold"/>
</dbReference>
<dbReference type="InterPro" id="IPR010620">
    <property type="entry name" value="SBBP_repeat"/>
</dbReference>
<feature type="domain" description="HYDIN/VesB/CFA65-like Ig-like" evidence="9">
    <location>
        <begin position="1126"/>
        <end position="1195"/>
    </location>
</feature>
<feature type="domain" description="HYDIN/VesB/CFA65-like Ig-like" evidence="9">
    <location>
        <begin position="1485"/>
        <end position="1561"/>
    </location>
</feature>
<accession>A0A3R9WDD2</accession>
<dbReference type="InterPro" id="IPR053879">
    <property type="entry name" value="HYDIN_VesB_CFA65-like_Ig"/>
</dbReference>
<evidence type="ECO:0000256" key="6">
    <source>
        <dbReference type="SAM" id="MobiDB-lite"/>
    </source>
</evidence>
<evidence type="ECO:0000313" key="10">
    <source>
        <dbReference type="EMBL" id="RSL14716.1"/>
    </source>
</evidence>
<comment type="caution">
    <text evidence="10">The sequence shown here is derived from an EMBL/GenBank/DDBJ whole genome shotgun (WGS) entry which is preliminary data.</text>
</comment>
<dbReference type="InterPro" id="IPR054090">
    <property type="entry name" value="Cep192_Spd-2-like_dom"/>
</dbReference>
<keyword evidence="7" id="KW-0732">Signal</keyword>
<feature type="chain" id="PRO_5018708432" evidence="7">
    <location>
        <begin position="25"/>
        <end position="1962"/>
    </location>
</feature>
<dbReference type="InterPro" id="IPR052614">
    <property type="entry name" value="CFAP65"/>
</dbReference>
<dbReference type="GO" id="GO:0005737">
    <property type="term" value="C:cytoplasm"/>
    <property type="evidence" value="ECO:0007669"/>
    <property type="project" value="UniProtKB-SubCell"/>
</dbReference>
<evidence type="ECO:0000256" key="2">
    <source>
        <dbReference type="ARBA" id="ARBA00004496"/>
    </source>
</evidence>
<proteinExistence type="predicted"/>
<gene>
    <name evidence="10" type="ORF">EDE15_0181</name>
</gene>
<dbReference type="NCBIfam" id="NF012200">
    <property type="entry name" value="choice_anch_D"/>
    <property type="match status" value="9"/>
</dbReference>
<feature type="domain" description="HYDIN/VesB/CFA65-like Ig-like" evidence="9">
    <location>
        <begin position="1350"/>
        <end position="1414"/>
    </location>
</feature>
<feature type="domain" description="HYDIN/VesB/CFA65-like Ig-like" evidence="9">
    <location>
        <begin position="1566"/>
        <end position="1653"/>
    </location>
</feature>
<dbReference type="Pfam" id="PF22544">
    <property type="entry name" value="HYDIN_VesB_CFA65-like_Ig"/>
    <property type="match status" value="4"/>
</dbReference>
<feature type="signal peptide" evidence="7">
    <location>
        <begin position="1"/>
        <end position="24"/>
    </location>
</feature>
<protein>
    <submittedName>
        <fullName evidence="10">ASPM-SPD-2-Hydin domain-containing protein</fullName>
    </submittedName>
</protein>
<sequence>MTKTKFALRLLLAGLCTLASATLAAQNTQQLVFTGLRSVASQGQFNAVQTDTSGNLYLLLDQKDGVRLLKTDPTATNILAQAQIGATGDIGLALALDPTGNLYVTGTTTSGSLATTSGVAFPARADTSTNSFIAKFDPSLNPLFVTYTGSGRTAVTSIAATADAVFITGSTFSTTLPVTPSGIIQSPTSGSFQNGFVEKFNTTGTTLLYATYLSALNGDTAPSAIAADSSDNAYIAGYTTSTGYPTLNALVPEIIATPPSTTSGFLTKLTPAGDGIVFSTFIPGTGITSLTLDPTAQNLLLSGTIALGQFPIASVPMPLVNTTYQSVIRIPLDGTTVLASTVAAPGTQSTITPAPSGAAWIAGPLTTPLLPIQTLSNFGNAYALRVTAQSTVDQTLRFGGLPTSNPAYSSAPATLTSVAVDQTGQPIFAGSAAPTTSSSLLTTQTYDLPLYNSPTTALPSTLHNAVLASGTCNGSACAGSAAFLSKLNPTTSAPSLALSTDASPNITLRNLGSATATDLQITTTEFTTSTTCSTTLPPASDCDIVLTGTGPGSITAQASNATTQTITVPAITATANPIVLTPKELDFGIQTSTSPATTRTITITNLGTQTKTFASNLQAIGTPPYTITQSASDCPLATSTTKSLDPGATCHITLSLTTSSVATNDGPIQANWTIGTGAVLLTAYSQAASLSASASEIDFCTQYTPASTPNLNLPRYLYLSNNSAASIPHTPVTLPASSPFTLTDSCPTQLDPHTICQIKLTYSSPQTSTDSTTLTLDQGITVLITGKTIPQPGATGSTTNPNLSVTPASLTFPNAVLVTSTSSAPQNVTIANTGTQPFTLSLTLTGDFTDTNNCPSILTAGTICTVSLTFAPSQPGTRQGLLTVSTGAGTTPAYVTLTGTATAILTANNGTVDFGSVIIGQPSVLWYKIAQPFSQFSATTSTPDFTAILVEDIGYGHGQPPTTAFSTTVTGTCTNCWLGLQFIPSSTSLETANLTLTSATGGNPYALNLTGTGLALTGLLLTPASNDFGPIPIGSTSAPALFTLTNATPSPITLNSTTATGDFALSTAASAGAPCTGTLAPNASCNIQIVFTPSITSTRTGNLTLDTSYGPVTSDLTGFGSPNTGLALNPTSLIFNNVPGPAATQQTITLANTGLYTLQIGTPTNTNTSFTPTSACTTLAAGAVCSIAVTFTPASAYVNDTLSIPVTSAAPGNPTNTYTVPLSSTYTTQNTGLQITPTQTNYGPTPDSTLGLTRQFTINNLTAKSLTLALALPRQFILASPPCAALAPNASCDFSVTFLPLTNGDITGTLFAQATPTDGTPALNGLAYVEGYGTGTGTLAITGPISPGNLVNFGQVTSGQSATQTLTLTNTGAAPITVRRITSGWPFLATSTCGLTLTQNQSCTVTLTYTPLNQQATGTPSPQRNNDAGALIIESDALSSPDVLDLTGEAAPLLVSSPTNTAPLISFVASQSSLTFAPTGVGNASTPQTLTLANTGTTTIHITALQSTPDFTVTSTCATLLPGASCPITVSFTPQLPGTRIAALEITSDSTTPLEFISLLGNATPAIITFSPTSLDFGTVLVGTTSQLPIQITNNSTTPATFTSLTATGDYAVTGNCPTANNTLAPNTSCTAQVIFTPTTTGTRSGTLSLSNSLTTLPLTVQLTGIGAQSHLQIAPSTLTFASLAVGSSANLTLTLSNTGTATLTNIALSITGDYAVTTPCGLTKLAPGISCAVTITFTPTTTGARTGALTITSTDQSSPATIPLTGTGIANGTFTLTVNGAAASTATVKSGEPANYSLTLTPQNTFSGTVVLNCTPINPGQYATCSLLPSNITLDGAAQNAVATINTVTEVTTSANHPDHNPNTRTTPSLLCLLPAALLFFWRARHRTAKVTRTLLLLTLLTVTTLLSSSCGSGGSVNSNNTNPNLRYTPPGTYQYQVTATSTTGIQITQTVTLNLIVTTQ</sequence>
<dbReference type="Pfam" id="PF06739">
    <property type="entry name" value="SBBP"/>
    <property type="match status" value="1"/>
</dbReference>
<dbReference type="SUPFAM" id="SSF101898">
    <property type="entry name" value="NHL repeat"/>
    <property type="match status" value="1"/>
</dbReference>
<dbReference type="PANTHER" id="PTHR46127">
    <property type="entry name" value="CILIA- AND FLAGELLA-ASSOCIATED PROTEIN 65"/>
    <property type="match status" value="1"/>
</dbReference>
<dbReference type="EMBL" id="RSDW01000001">
    <property type="protein sequence ID" value="RSL14716.1"/>
    <property type="molecule type" value="Genomic_DNA"/>
</dbReference>
<keyword evidence="5" id="KW-0966">Cell projection</keyword>
<feature type="domain" description="Cep192/Spd-2-like" evidence="8">
    <location>
        <begin position="1672"/>
        <end position="1769"/>
    </location>
</feature>
<organism evidence="10 11">
    <name type="scientific">Edaphobacter aggregans</name>
    <dbReference type="NCBI Taxonomy" id="570835"/>
    <lineage>
        <taxon>Bacteria</taxon>
        <taxon>Pseudomonadati</taxon>
        <taxon>Acidobacteriota</taxon>
        <taxon>Terriglobia</taxon>
        <taxon>Terriglobales</taxon>
        <taxon>Acidobacteriaceae</taxon>
        <taxon>Edaphobacter</taxon>
    </lineage>
</organism>
<keyword evidence="11" id="KW-1185">Reference proteome</keyword>
<evidence type="ECO:0000313" key="11">
    <source>
        <dbReference type="Proteomes" id="UP000269669"/>
    </source>
</evidence>
<dbReference type="Pfam" id="PF22073">
    <property type="entry name" value="Cep192_D4"/>
    <property type="match status" value="1"/>
</dbReference>
<evidence type="ECO:0000256" key="5">
    <source>
        <dbReference type="ARBA" id="ARBA00023273"/>
    </source>
</evidence>
<dbReference type="RefSeq" id="WP_125483546.1">
    <property type="nucleotide sequence ID" value="NZ_RSDW01000001.1"/>
</dbReference>
<keyword evidence="3" id="KW-0963">Cytoplasm</keyword>
<feature type="region of interest" description="Disordered" evidence="6">
    <location>
        <begin position="1910"/>
        <end position="1929"/>
    </location>
</feature>
<evidence type="ECO:0000256" key="1">
    <source>
        <dbReference type="ARBA" id="ARBA00004138"/>
    </source>
</evidence>
<dbReference type="OrthoDB" id="98296at2"/>
<evidence type="ECO:0000256" key="4">
    <source>
        <dbReference type="ARBA" id="ARBA00023069"/>
    </source>
</evidence>
<feature type="compositionally biased region" description="Low complexity" evidence="6">
    <location>
        <begin position="1910"/>
        <end position="1927"/>
    </location>
</feature>
<dbReference type="Gene3D" id="2.60.40.10">
    <property type="entry name" value="Immunoglobulins"/>
    <property type="match status" value="9"/>
</dbReference>
<keyword evidence="4" id="KW-0969">Cilium</keyword>
<reference evidence="10 11" key="1">
    <citation type="submission" date="2018-12" db="EMBL/GenBank/DDBJ databases">
        <title>Sequencing of bacterial isolates from soil warming experiment in Harvard Forest, Massachusetts, USA.</title>
        <authorList>
            <person name="Deangelis K."/>
        </authorList>
    </citation>
    <scope>NUCLEOTIDE SEQUENCE [LARGE SCALE GENOMIC DNA]</scope>
    <source>
        <strain evidence="10 11">EB153</strain>
    </source>
</reference>
<evidence type="ECO:0000256" key="3">
    <source>
        <dbReference type="ARBA" id="ARBA00022490"/>
    </source>
</evidence>
<evidence type="ECO:0000256" key="7">
    <source>
        <dbReference type="SAM" id="SignalP"/>
    </source>
</evidence>
<name>A0A3R9WDD2_9BACT</name>
<evidence type="ECO:0000259" key="8">
    <source>
        <dbReference type="Pfam" id="PF22073"/>
    </source>
</evidence>
<comment type="subcellular location">
    <subcellularLocation>
        <location evidence="1">Cell projection</location>
        <location evidence="1">Cilium</location>
    </subcellularLocation>
    <subcellularLocation>
        <location evidence="2">Cytoplasm</location>
    </subcellularLocation>
</comment>